<accession>A0AAN5CUF2</accession>
<feature type="compositionally biased region" description="Polar residues" evidence="2">
    <location>
        <begin position="1111"/>
        <end position="1128"/>
    </location>
</feature>
<organism evidence="3 4">
    <name type="scientific">Pristionchus mayeri</name>
    <dbReference type="NCBI Taxonomy" id="1317129"/>
    <lineage>
        <taxon>Eukaryota</taxon>
        <taxon>Metazoa</taxon>
        <taxon>Ecdysozoa</taxon>
        <taxon>Nematoda</taxon>
        <taxon>Chromadorea</taxon>
        <taxon>Rhabditida</taxon>
        <taxon>Rhabditina</taxon>
        <taxon>Diplogasteromorpha</taxon>
        <taxon>Diplogasteroidea</taxon>
        <taxon>Neodiplogasteridae</taxon>
        <taxon>Pristionchus</taxon>
    </lineage>
</organism>
<evidence type="ECO:0000256" key="1">
    <source>
        <dbReference type="SAM" id="Coils"/>
    </source>
</evidence>
<feature type="compositionally biased region" description="Basic and acidic residues" evidence="2">
    <location>
        <begin position="1471"/>
        <end position="1483"/>
    </location>
</feature>
<feature type="compositionally biased region" description="Polar residues" evidence="2">
    <location>
        <begin position="869"/>
        <end position="885"/>
    </location>
</feature>
<feature type="region of interest" description="Disordered" evidence="2">
    <location>
        <begin position="1184"/>
        <end position="1208"/>
    </location>
</feature>
<feature type="compositionally biased region" description="Acidic residues" evidence="2">
    <location>
        <begin position="1135"/>
        <end position="1151"/>
    </location>
</feature>
<feature type="region of interest" description="Disordered" evidence="2">
    <location>
        <begin position="1245"/>
        <end position="1291"/>
    </location>
</feature>
<name>A0AAN5CUF2_9BILA</name>
<evidence type="ECO:0000313" key="4">
    <source>
        <dbReference type="Proteomes" id="UP001328107"/>
    </source>
</evidence>
<dbReference type="EMBL" id="BTRK01000004">
    <property type="protein sequence ID" value="GMR50831.1"/>
    <property type="molecule type" value="Genomic_DNA"/>
</dbReference>
<feature type="compositionally biased region" description="Acidic residues" evidence="2">
    <location>
        <begin position="601"/>
        <end position="614"/>
    </location>
</feature>
<feature type="region of interest" description="Disordered" evidence="2">
    <location>
        <begin position="837"/>
        <end position="1081"/>
    </location>
</feature>
<feature type="region of interest" description="Disordered" evidence="2">
    <location>
        <begin position="414"/>
        <end position="469"/>
    </location>
</feature>
<sequence>QNLVKMNECAEGEEAPTYAVLSPMAHHSDEHEEDGVDEHSDVGPESSQASDGFTEVNAMSPPRETIDDEIPCSNCTNYRDNTLKAFEAASNLAKLQAQHQDLITKYQNLVKNNASASMHVEEGYKKLRDTEVQRDSLQGDLSLAVSEVERLQEQNKQFLEAARLTDKHRQAADDWRGKYVQSQAILLEKSQKYGDLEEKYRKAVDMVKASVASSNENAKKAISLQEKLSVKNNENKALKKHWNVVSKLVADISRQCADDLPIALSQRLNKLPIDDLLQIAKPHVGGVDDSDDEDAEAVQRLMDDSLNLGNSLAVNSPPKSRGAAKGRGNRGGRGHTHSLGFTRGGGEKDVVDESMHVNMLARKLRRDDIESMPTVPSDSVAKSVMGKKTETVREQQERLKAGFKNSIAELKKVQNSKDGDAKEIGNASTSNSSVGPSTLEEDMVMSDDDGNDEAIDENNDDVNIGFDQPSAAPIEYDIDMPEIFDDAAPVGGEIEDSSTSTSQLSQSVSHPSNEAASIDPVTASTELNGEENTLSTMAPSTVKTAGVIGVPSPAKLSSPSKMIQHPKVAQLSQGKGDSDSPREFNSSKRDVIQELGMNLSDSDENDDEGEEDNSNEEKESALSTIKNPLASPLKSPQKSPTTEISKHSVEKNITCFSTHSASNALPGLSTRINRAVPVDTTFMRLSTTPSKTMAPTVVPSASHASTSTTPANSTGLMDEILSGAHQKGAEKRPLVSKKDMPSRVGIPSEVKMPIVEKEDEGKTLVMEQLGECSSMEEEGRTKRLLASTKKTMEEGDNGQDFNSIPNSRSKSPVEDEMQDIDAEHDLSITAVPKASLKCVPRTPAEPVPKTPSKIAPKTTAKTVHKSPGKTVSKTPEKTSLNVSKTPSKKRVEPVQQELGLSEDSSDEEEKEMKKELNDEVYAPRVTRSASRASSTASLSSNRPSRSIVSTAIASRRSSTLPNVEAVLRMDPPGTRKIGAAKDAAARMREEAIMDSATSAKRPIERRKKVSAPSSLDDATPFSRNSKRTAVAAPRKSAAATTVTQPALIDEDVEEAAIAATKDVDSSEDPNHEMDADGDARDVSAEVASLLKKRVARMGSNSDGEISFAAPISSTGTKIDDASTTSLPEEQSEKANDDDDDSGEMMIDESAEETPPNDTMLESIEAKEADSSLKILPTLYATETLLETDKHEEERCSEESTRKEVMNEGEIGAIAADETLVNPPEGIDEHAREADEMEPGSCIVEGEEESKDEMPPEKVAGEAFDSPTMDNDNEFGDLVIDSCPNSPAATTRAISPMFPSEADQELHTVSNECSVAPGRVRPQRPKIAPVKRAPVVSSRTDAIPSAASKITAASSAASLEEKRKAIVAGISSVSSIGRGGARTRGRGGGRQVASANAVRISAATSGASRTSAMESQMAKMSKNLRSGKPVLSGTVRQRQPAASKATDPPHSLKQPVRGTARMAGLASARNVEPSKAKPISDPRPQKRKSSAMHAVEAMAIRAPEPRAKGKPANVPSTSSVAEPSSLESRLIATVLEVCKEEQTVERAMQHIPTITTAMTVKTIVKCICKALMELPQSNTWNVVRANISKNVEHLDRNRFVPKAERHLFALLMEMQEKDNLKLSGLFDCFYDEYCRHVLSAMSTSNTTADVTRNVRCLFFALVASDRTTGEKVDNARKLFYQILAKKSSPAVCQSLVYLLSHAQTASLASEILKTELDDDDFGGRFISMHMNAKDANVLIWAVDRFADPSCKTLETAAFRKPATLDMVNGWWKSDVEYLEKAKGCQGSVCMGENGLLEFDSLNKALIARMSALLSPEFRIDGLDRVNLLSQLDSPAINEMDKLIPMEATETMRDSALFGDTSLTASISRVLAASDARIICLKIHTAIAALNSLYADRMYGADQREALRLHLSCSIEKVHSILSRLTCDTTVKQSPLSEEDNHLSLGITAMKNWMKLIQHLTKKDLMSIPSSSSSESSPVKKRARREEYSIDPSNNPRRLLRVP</sequence>
<feature type="compositionally biased region" description="Basic and acidic residues" evidence="2">
    <location>
        <begin position="1061"/>
        <end position="1081"/>
    </location>
</feature>
<dbReference type="Proteomes" id="UP001328107">
    <property type="component" value="Unassembled WGS sequence"/>
</dbReference>
<feature type="compositionally biased region" description="Acidic residues" evidence="2">
    <location>
        <begin position="439"/>
        <end position="460"/>
    </location>
</feature>
<feature type="compositionally biased region" description="Low complexity" evidence="2">
    <location>
        <begin position="1965"/>
        <end position="1975"/>
    </location>
</feature>
<feature type="region of interest" description="Disordered" evidence="2">
    <location>
        <begin position="1965"/>
        <end position="2001"/>
    </location>
</feature>
<feature type="compositionally biased region" description="Basic and acidic residues" evidence="2">
    <location>
        <begin position="1186"/>
        <end position="1205"/>
    </location>
</feature>
<feature type="compositionally biased region" description="Basic residues" evidence="2">
    <location>
        <begin position="322"/>
        <end position="336"/>
    </location>
</feature>
<feature type="compositionally biased region" description="Low complexity" evidence="2">
    <location>
        <begin position="497"/>
        <end position="512"/>
    </location>
</feature>
<evidence type="ECO:0000256" key="2">
    <source>
        <dbReference type="SAM" id="MobiDB-lite"/>
    </source>
</evidence>
<feature type="region of interest" description="Disordered" evidence="2">
    <location>
        <begin position="308"/>
        <end position="348"/>
    </location>
</feature>
<feature type="compositionally biased region" description="Low complexity" evidence="2">
    <location>
        <begin position="1400"/>
        <end position="1411"/>
    </location>
</feature>
<feature type="compositionally biased region" description="Basic and acidic residues" evidence="2">
    <location>
        <begin position="414"/>
        <end position="423"/>
    </location>
</feature>
<feature type="coiled-coil region" evidence="1">
    <location>
        <begin position="92"/>
        <end position="161"/>
    </location>
</feature>
<comment type="caution">
    <text evidence="3">The sequence shown here is derived from an EMBL/GenBank/DDBJ whole genome shotgun (WGS) entry which is preliminary data.</text>
</comment>
<feature type="compositionally biased region" description="Low complexity" evidence="2">
    <location>
        <begin position="696"/>
        <end position="712"/>
    </location>
</feature>
<feature type="compositionally biased region" description="Polar residues" evidence="2">
    <location>
        <begin position="522"/>
        <end position="543"/>
    </location>
</feature>
<feature type="region of interest" description="Disordered" evidence="2">
    <location>
        <begin position="1095"/>
        <end position="1158"/>
    </location>
</feature>
<feature type="region of interest" description="Disordered" evidence="2">
    <location>
        <begin position="21"/>
        <end position="68"/>
    </location>
</feature>
<gene>
    <name evidence="3" type="ORF">PMAYCL1PPCAC_21026</name>
</gene>
<reference evidence="4" key="1">
    <citation type="submission" date="2022-10" db="EMBL/GenBank/DDBJ databases">
        <title>Genome assembly of Pristionchus species.</title>
        <authorList>
            <person name="Yoshida K."/>
            <person name="Sommer R.J."/>
        </authorList>
    </citation>
    <scope>NUCLEOTIDE SEQUENCE [LARGE SCALE GENOMIC DNA]</scope>
    <source>
        <strain evidence="4">RS5460</strain>
    </source>
</reference>
<feature type="compositionally biased region" description="Polar residues" evidence="2">
    <location>
        <begin position="634"/>
        <end position="643"/>
    </location>
</feature>
<feature type="region of interest" description="Disordered" evidence="2">
    <location>
        <begin position="789"/>
        <end position="816"/>
    </location>
</feature>
<proteinExistence type="predicted"/>
<feature type="compositionally biased region" description="Polar residues" evidence="2">
    <location>
        <begin position="951"/>
        <end position="961"/>
    </location>
</feature>
<keyword evidence="4" id="KW-1185">Reference proteome</keyword>
<feature type="region of interest" description="Disordered" evidence="2">
    <location>
        <begin position="1369"/>
        <end position="1520"/>
    </location>
</feature>
<feature type="compositionally biased region" description="Polar residues" evidence="2">
    <location>
        <begin position="799"/>
        <end position="810"/>
    </location>
</feature>
<feature type="region of interest" description="Disordered" evidence="2">
    <location>
        <begin position="1315"/>
        <end position="1347"/>
    </location>
</feature>
<feature type="compositionally biased region" description="Low complexity" evidence="2">
    <location>
        <begin position="922"/>
        <end position="949"/>
    </location>
</feature>
<feature type="compositionally biased region" description="Polar residues" evidence="2">
    <location>
        <begin position="426"/>
        <end position="436"/>
    </location>
</feature>
<feature type="compositionally biased region" description="Polar residues" evidence="2">
    <location>
        <begin position="1282"/>
        <end position="1291"/>
    </location>
</feature>
<feature type="non-terminal residue" evidence="3">
    <location>
        <position position="1"/>
    </location>
</feature>
<keyword evidence="1" id="KW-0175">Coiled coil</keyword>
<feature type="region of interest" description="Disordered" evidence="2">
    <location>
        <begin position="692"/>
        <end position="712"/>
    </location>
</feature>
<feature type="region of interest" description="Disordered" evidence="2">
    <location>
        <begin position="487"/>
        <end position="646"/>
    </location>
</feature>
<feature type="compositionally biased region" description="Basic and acidic residues" evidence="2">
    <location>
        <begin position="576"/>
        <end position="592"/>
    </location>
</feature>
<feature type="compositionally biased region" description="Polar residues" evidence="2">
    <location>
        <begin position="308"/>
        <end position="318"/>
    </location>
</feature>
<protein>
    <submittedName>
        <fullName evidence="3">Uncharacterized protein</fullName>
    </submittedName>
</protein>
<evidence type="ECO:0000313" key="3">
    <source>
        <dbReference type="EMBL" id="GMR50831.1"/>
    </source>
</evidence>